<protein>
    <submittedName>
        <fullName evidence="2">Uncharacterized protein</fullName>
    </submittedName>
</protein>
<organism evidence="2">
    <name type="scientific">hydrothermal vent metagenome</name>
    <dbReference type="NCBI Taxonomy" id="652676"/>
    <lineage>
        <taxon>unclassified sequences</taxon>
        <taxon>metagenomes</taxon>
        <taxon>ecological metagenomes</taxon>
    </lineage>
</organism>
<keyword evidence="1" id="KW-0472">Membrane</keyword>
<dbReference type="EMBL" id="UOGG01000093">
    <property type="protein sequence ID" value="VAX29798.1"/>
    <property type="molecule type" value="Genomic_DNA"/>
</dbReference>
<keyword evidence="1" id="KW-1133">Transmembrane helix</keyword>
<keyword evidence="1" id="KW-0812">Transmembrane</keyword>
<feature type="transmembrane region" description="Helical" evidence="1">
    <location>
        <begin position="7"/>
        <end position="23"/>
    </location>
</feature>
<feature type="transmembrane region" description="Helical" evidence="1">
    <location>
        <begin position="43"/>
        <end position="62"/>
    </location>
</feature>
<reference evidence="2" key="1">
    <citation type="submission" date="2018-06" db="EMBL/GenBank/DDBJ databases">
        <authorList>
            <person name="Zhirakovskaya E."/>
        </authorList>
    </citation>
    <scope>NUCLEOTIDE SEQUENCE</scope>
</reference>
<feature type="transmembrane region" description="Helical" evidence="1">
    <location>
        <begin position="90"/>
        <end position="107"/>
    </location>
</feature>
<evidence type="ECO:0000313" key="2">
    <source>
        <dbReference type="EMBL" id="VAX29798.1"/>
    </source>
</evidence>
<evidence type="ECO:0000256" key="1">
    <source>
        <dbReference type="SAM" id="Phobius"/>
    </source>
</evidence>
<sequence length="149" mass="16314">MTKNKLIYIAGGLWGLIGVLLIYRGTNMYQLAVDEQSSTQMGVLISVSIGIAIGFFKGLFVLSKSARKNRSRIEGLDSPVKIHDIFSKPFYGLIAGMMLLGFMVRNFNEYLGGYIVVAGIYCAIGVALMVGSRAYWKSESEILVTDSTP</sequence>
<accession>A0A3B1D1C9</accession>
<feature type="transmembrane region" description="Helical" evidence="1">
    <location>
        <begin position="113"/>
        <end position="131"/>
    </location>
</feature>
<dbReference type="AlphaFoldDB" id="A0A3B1D1C9"/>
<proteinExistence type="predicted"/>
<gene>
    <name evidence="2" type="ORF">MNBD_NITROSPINAE05-1166</name>
</gene>
<name>A0A3B1D1C9_9ZZZZ</name>